<evidence type="ECO:0000256" key="1">
    <source>
        <dbReference type="ARBA" id="ARBA00004141"/>
    </source>
</evidence>
<dbReference type="GeneID" id="63185781"/>
<dbReference type="Proteomes" id="UP000663203">
    <property type="component" value="Chromosome"/>
</dbReference>
<dbReference type="KEGG" id="hakz:J0X25_00710"/>
<feature type="transmembrane region" description="Helical" evidence="6">
    <location>
        <begin position="390"/>
        <end position="411"/>
    </location>
</feature>
<evidence type="ECO:0000256" key="5">
    <source>
        <dbReference type="ARBA" id="ARBA00023136"/>
    </source>
</evidence>
<dbReference type="InterPro" id="IPR001046">
    <property type="entry name" value="NRAMP_fam"/>
</dbReference>
<feature type="transmembrane region" description="Helical" evidence="6">
    <location>
        <begin position="240"/>
        <end position="262"/>
    </location>
</feature>
<dbReference type="GO" id="GO:0015086">
    <property type="term" value="F:cadmium ion transmembrane transporter activity"/>
    <property type="evidence" value="ECO:0007669"/>
    <property type="project" value="TreeGrafter"/>
</dbReference>
<evidence type="ECO:0000313" key="7">
    <source>
        <dbReference type="EMBL" id="QSW99511.1"/>
    </source>
</evidence>
<name>A0A8A2VDB9_9EURY</name>
<dbReference type="Pfam" id="PF01566">
    <property type="entry name" value="Nramp"/>
    <property type="match status" value="1"/>
</dbReference>
<dbReference type="GO" id="GO:0034755">
    <property type="term" value="P:iron ion transmembrane transport"/>
    <property type="evidence" value="ECO:0007669"/>
    <property type="project" value="TreeGrafter"/>
</dbReference>
<feature type="transmembrane region" description="Helical" evidence="6">
    <location>
        <begin position="282"/>
        <end position="308"/>
    </location>
</feature>
<keyword evidence="2" id="KW-0813">Transport</keyword>
<feature type="transmembrane region" description="Helical" evidence="6">
    <location>
        <begin position="160"/>
        <end position="178"/>
    </location>
</feature>
<protein>
    <submittedName>
        <fullName evidence="7">Divalent metal cation transporter</fullName>
    </submittedName>
</protein>
<keyword evidence="4 6" id="KW-1133">Transmembrane helix</keyword>
<organism evidence="7 8">
    <name type="scientific">Haloterrigena alkaliphila</name>
    <dbReference type="NCBI Taxonomy" id="2816475"/>
    <lineage>
        <taxon>Archaea</taxon>
        <taxon>Methanobacteriati</taxon>
        <taxon>Methanobacteriota</taxon>
        <taxon>Stenosarchaea group</taxon>
        <taxon>Halobacteria</taxon>
        <taxon>Halobacteriales</taxon>
        <taxon>Natrialbaceae</taxon>
        <taxon>Haloterrigena</taxon>
    </lineage>
</organism>
<evidence type="ECO:0000256" key="6">
    <source>
        <dbReference type="SAM" id="Phobius"/>
    </source>
</evidence>
<evidence type="ECO:0000313" key="8">
    <source>
        <dbReference type="Proteomes" id="UP000663203"/>
    </source>
</evidence>
<proteinExistence type="predicted"/>
<evidence type="ECO:0000256" key="2">
    <source>
        <dbReference type="ARBA" id="ARBA00022448"/>
    </source>
</evidence>
<feature type="transmembrane region" description="Helical" evidence="6">
    <location>
        <begin position="28"/>
        <end position="48"/>
    </location>
</feature>
<evidence type="ECO:0000256" key="4">
    <source>
        <dbReference type="ARBA" id="ARBA00022989"/>
    </source>
</evidence>
<dbReference type="PANTHER" id="PTHR11706:SF33">
    <property type="entry name" value="NATURAL RESISTANCE-ASSOCIATED MACROPHAGE PROTEIN 2"/>
    <property type="match status" value="1"/>
</dbReference>
<dbReference type="RefSeq" id="WP_207289117.1">
    <property type="nucleotide sequence ID" value="NZ_CP071462.1"/>
</dbReference>
<comment type="subcellular location">
    <subcellularLocation>
        <location evidence="1">Membrane</location>
        <topology evidence="1">Multi-pass membrane protein</topology>
    </subcellularLocation>
</comment>
<gene>
    <name evidence="7" type="ORF">J0X25_00710</name>
</gene>
<keyword evidence="3 6" id="KW-0812">Transmembrane</keyword>
<dbReference type="GO" id="GO:0005384">
    <property type="term" value="F:manganese ion transmembrane transporter activity"/>
    <property type="evidence" value="ECO:0007669"/>
    <property type="project" value="TreeGrafter"/>
</dbReference>
<sequence>MSEQSASSSTVIDAVPGGEAIHGALYRYGLGVLFAANVFGAGSVYILADAGANFAFSLLWVLPLAFLIDIALHDMSARLAVADEPLADYIVDAVPIGGRALVISISLMSALWAVSNYAVAGAALAWLLPGLDNVVVGIVLAGGAGIAIVQLKVYDRIEAAIAAAVFAVFGSYGLLLAGLDVPWQSVAAGLQPALTSDIGYLTTVIALLGTTVYWPNFFIQSSIRPTKEWTDVWKYRRDNAAGIATTLLIGSFVMIVSAVTLAQGDMTLTGPGQPLADIIGRGALLVFMIAVFLASITSATGTLFGAGFMIPQSLGRHTVFGDAGFRRTVIGLIAVSAATALPLLVYTGFGPVEMAIIMPAVNGAIGLPVTVFALIGAVNKFYDVEWYENAAFVAAGLVLLIGSLTTIQSLYETIIGIL</sequence>
<dbReference type="AlphaFoldDB" id="A0A8A2VDB9"/>
<feature type="transmembrane region" description="Helical" evidence="6">
    <location>
        <begin position="329"/>
        <end position="349"/>
    </location>
</feature>
<feature type="transmembrane region" description="Helical" evidence="6">
    <location>
        <begin position="198"/>
        <end position="219"/>
    </location>
</feature>
<evidence type="ECO:0000256" key="3">
    <source>
        <dbReference type="ARBA" id="ARBA00022692"/>
    </source>
</evidence>
<keyword evidence="5 6" id="KW-0472">Membrane</keyword>
<feature type="transmembrane region" description="Helical" evidence="6">
    <location>
        <begin position="134"/>
        <end position="153"/>
    </location>
</feature>
<dbReference type="GO" id="GO:0005886">
    <property type="term" value="C:plasma membrane"/>
    <property type="evidence" value="ECO:0007669"/>
    <property type="project" value="TreeGrafter"/>
</dbReference>
<accession>A0A8A2VDB9</accession>
<feature type="transmembrane region" description="Helical" evidence="6">
    <location>
        <begin position="54"/>
        <end position="72"/>
    </location>
</feature>
<keyword evidence="8" id="KW-1185">Reference proteome</keyword>
<dbReference type="EMBL" id="CP071462">
    <property type="protein sequence ID" value="QSW99511.1"/>
    <property type="molecule type" value="Genomic_DNA"/>
</dbReference>
<dbReference type="PANTHER" id="PTHR11706">
    <property type="entry name" value="SOLUTE CARRIER PROTEIN FAMILY 11 MEMBER"/>
    <property type="match status" value="1"/>
</dbReference>
<feature type="transmembrane region" description="Helical" evidence="6">
    <location>
        <begin position="355"/>
        <end position="378"/>
    </location>
</feature>
<reference evidence="7 8" key="1">
    <citation type="submission" date="2021-03" db="EMBL/GenBank/DDBJ databases">
        <title>Haloterrigena longa sp. nov. and Haloterrigena limicola sp. nov., extremely halophilic archaea isolated from a salt lake.</title>
        <authorList>
            <person name="Henglin C."/>
        </authorList>
    </citation>
    <scope>NUCLEOTIDE SEQUENCE [LARGE SCALE GENOMIC DNA]</scope>
    <source>
        <strain evidence="7 8">KZCA68</strain>
    </source>
</reference>